<gene>
    <name evidence="2" type="ORF">UX03_C0010G0006</name>
</gene>
<accession>A0A0G1Q577</accession>
<feature type="transmembrane region" description="Helical" evidence="1">
    <location>
        <begin position="55"/>
        <end position="73"/>
    </location>
</feature>
<proteinExistence type="predicted"/>
<evidence type="ECO:0000313" key="2">
    <source>
        <dbReference type="EMBL" id="KKU03790.1"/>
    </source>
</evidence>
<comment type="caution">
    <text evidence="2">The sequence shown here is derived from an EMBL/GenBank/DDBJ whole genome shotgun (WGS) entry which is preliminary data.</text>
</comment>
<keyword evidence="1" id="KW-1133">Transmembrane helix</keyword>
<feature type="transmembrane region" description="Helical" evidence="1">
    <location>
        <begin position="31"/>
        <end position="50"/>
    </location>
</feature>
<dbReference type="Proteomes" id="UP000034086">
    <property type="component" value="Unassembled WGS sequence"/>
</dbReference>
<organism evidence="2 3">
    <name type="scientific">Candidatus Woesebacteria bacterium GW2011_GWE1_45_18</name>
    <dbReference type="NCBI Taxonomy" id="1618598"/>
    <lineage>
        <taxon>Bacteria</taxon>
        <taxon>Candidatus Woeseibacteriota</taxon>
    </lineage>
</organism>
<evidence type="ECO:0000313" key="3">
    <source>
        <dbReference type="Proteomes" id="UP000034086"/>
    </source>
</evidence>
<sequence>MISLFWILRLDKMLLLLTRANYNWTTYLRELFWRQFSFIPLPAIFGLFLIKNKKALFGILLTALALIFSWNFISYSRNLRYLMPIFGLLLVLFGIFWGKVGEILSKKSTLACVFVSLLIFAGGYKIVRKPATYYTPNADFFADVQNADYKHFFKLVYEKFPDFDTQVVYADMYDYMSWYTHKIPNAILSKGYEETKNYPYINVPAYSSLQLFKGDIRKNPKGFLIVEDWQSYTPDDIKEYAKRNLKLEIRVESMSVSPNDKWPLELYSWGFEKNK</sequence>
<evidence type="ECO:0000256" key="1">
    <source>
        <dbReference type="SAM" id="Phobius"/>
    </source>
</evidence>
<protein>
    <recommendedName>
        <fullName evidence="4">Glycosyltransferase RgtA/B/C/D-like domain-containing protein</fullName>
    </recommendedName>
</protein>
<dbReference type="AlphaFoldDB" id="A0A0G1Q577"/>
<dbReference type="EMBL" id="LCKQ01000010">
    <property type="protein sequence ID" value="KKU03790.1"/>
    <property type="molecule type" value="Genomic_DNA"/>
</dbReference>
<feature type="transmembrane region" description="Helical" evidence="1">
    <location>
        <begin position="109"/>
        <end position="127"/>
    </location>
</feature>
<name>A0A0G1Q577_9BACT</name>
<keyword evidence="1" id="KW-0472">Membrane</keyword>
<evidence type="ECO:0008006" key="4">
    <source>
        <dbReference type="Google" id="ProtNLM"/>
    </source>
</evidence>
<reference evidence="2 3" key="1">
    <citation type="journal article" date="2015" name="Nature">
        <title>rRNA introns, odd ribosomes, and small enigmatic genomes across a large radiation of phyla.</title>
        <authorList>
            <person name="Brown C.T."/>
            <person name="Hug L.A."/>
            <person name="Thomas B.C."/>
            <person name="Sharon I."/>
            <person name="Castelle C.J."/>
            <person name="Singh A."/>
            <person name="Wilkins M.J."/>
            <person name="Williams K.H."/>
            <person name="Banfield J.F."/>
        </authorList>
    </citation>
    <scope>NUCLEOTIDE SEQUENCE [LARGE SCALE GENOMIC DNA]</scope>
</reference>
<feature type="transmembrane region" description="Helical" evidence="1">
    <location>
        <begin position="79"/>
        <end position="97"/>
    </location>
</feature>
<keyword evidence="1" id="KW-0812">Transmembrane</keyword>